<dbReference type="GO" id="GO:0015068">
    <property type="term" value="F:glycine amidinotransferase activity"/>
    <property type="evidence" value="ECO:0007669"/>
    <property type="project" value="UniProtKB-EC"/>
</dbReference>
<keyword evidence="5" id="KW-1185">Reference proteome</keyword>
<accession>A0A7W7ZZA6</accession>
<dbReference type="GO" id="GO:0006601">
    <property type="term" value="P:creatine biosynthetic process"/>
    <property type="evidence" value="ECO:0007669"/>
    <property type="project" value="TreeGrafter"/>
</dbReference>
<dbReference type="PANTHER" id="PTHR10488">
    <property type="entry name" value="GLYCINE AMIDINOTRANSFERASE, MITOCHONDRIAL"/>
    <property type="match status" value="1"/>
</dbReference>
<evidence type="ECO:0000313" key="4">
    <source>
        <dbReference type="EMBL" id="MBB5076499.1"/>
    </source>
</evidence>
<keyword evidence="2 4" id="KW-0808">Transferase</keyword>
<name>A0A7W7ZZA6_9ACTN</name>
<dbReference type="Proteomes" id="UP000568380">
    <property type="component" value="Unassembled WGS sequence"/>
</dbReference>
<protein>
    <submittedName>
        <fullName evidence="4">Glycine amidinotransferase</fullName>
        <ecNumber evidence="4">2.1.4.1</ecNumber>
    </submittedName>
</protein>
<gene>
    <name evidence="4" type="ORF">HNR40_001963</name>
</gene>
<evidence type="ECO:0000256" key="2">
    <source>
        <dbReference type="ARBA" id="ARBA00022679"/>
    </source>
</evidence>
<dbReference type="PANTHER" id="PTHR10488:SF1">
    <property type="entry name" value="GLYCINE AMIDINOTRANSFERASE, MITOCHONDRIAL"/>
    <property type="match status" value="1"/>
</dbReference>
<comment type="caution">
    <text evidence="4">The sequence shown here is derived from an EMBL/GenBank/DDBJ whole genome shotgun (WGS) entry which is preliminary data.</text>
</comment>
<dbReference type="InterPro" id="IPR033195">
    <property type="entry name" value="AmidinoTrfase"/>
</dbReference>
<proteinExistence type="inferred from homology"/>
<comment type="similarity">
    <text evidence="1">Belongs to the amidinotransferase family.</text>
</comment>
<dbReference type="EMBL" id="JACHIN010000002">
    <property type="protein sequence ID" value="MBB5076499.1"/>
    <property type="molecule type" value="Genomic_DNA"/>
</dbReference>
<organism evidence="4 5">
    <name type="scientific">Nonomuraea endophytica</name>
    <dbReference type="NCBI Taxonomy" id="714136"/>
    <lineage>
        <taxon>Bacteria</taxon>
        <taxon>Bacillati</taxon>
        <taxon>Actinomycetota</taxon>
        <taxon>Actinomycetes</taxon>
        <taxon>Streptosporangiales</taxon>
        <taxon>Streptosporangiaceae</taxon>
        <taxon>Nonomuraea</taxon>
    </lineage>
</organism>
<evidence type="ECO:0000313" key="5">
    <source>
        <dbReference type="Proteomes" id="UP000568380"/>
    </source>
</evidence>
<dbReference type="EC" id="2.1.4.1" evidence="4"/>
<dbReference type="Gene3D" id="3.75.10.10">
    <property type="entry name" value="L-arginine/glycine Amidinotransferase, Chain A"/>
    <property type="match status" value="1"/>
</dbReference>
<reference evidence="4 5" key="1">
    <citation type="submission" date="2020-08" db="EMBL/GenBank/DDBJ databases">
        <title>Genomic Encyclopedia of Type Strains, Phase IV (KMG-IV): sequencing the most valuable type-strain genomes for metagenomic binning, comparative biology and taxonomic classification.</title>
        <authorList>
            <person name="Goeker M."/>
        </authorList>
    </citation>
    <scope>NUCLEOTIDE SEQUENCE [LARGE SCALE GENOMIC DNA]</scope>
    <source>
        <strain evidence="4 5">DSM 45385</strain>
    </source>
</reference>
<evidence type="ECO:0000256" key="3">
    <source>
        <dbReference type="PIRSR" id="PIRSR633195-1"/>
    </source>
</evidence>
<sequence length="361" mass="40461">MSGPVSSHNEWDPLEEVVVGVVDGAMLPEWNVINKVTVPPGEWDTIEEVSGADGTPYPPEMIEPAKADLEQFVDILQTAGVRVRRPDPIDFAAGFSTPSWQVGTGFCAANPRDVFLVIGDEIIEAPMADRGRQYETWPYRRLLKEYSAAGARWTAAPRPQLLDDLYDDDYRVPEPGEPIGFVTTEFEPTFDAADFVRAGRDIFCQRSHVTNQAGIDWLRRHLGDDYRIHVLESRCPQAMHIDTTFMPLAPGKVLVNPEFLDLASLPPVLRDWDVLVAPDPVHTASNPIGVVSGWVNMNVLMLDERRVVVERNQEPMIQAFKEWGFTPVPCSFESYYAFAGSFHCATLDVRRDGPLRSYFPA</sequence>
<feature type="active site" evidence="3">
    <location>
        <position position="240"/>
    </location>
</feature>
<evidence type="ECO:0000256" key="1">
    <source>
        <dbReference type="ARBA" id="ARBA00006943"/>
    </source>
</evidence>
<feature type="active site" description="Amidino-cysteine intermediate" evidence="3">
    <location>
        <position position="344"/>
    </location>
</feature>
<dbReference type="SUPFAM" id="SSF55909">
    <property type="entry name" value="Pentein"/>
    <property type="match status" value="1"/>
</dbReference>
<dbReference type="AlphaFoldDB" id="A0A7W7ZZA6"/>
<dbReference type="RefSeq" id="WP_184959946.1">
    <property type="nucleotide sequence ID" value="NZ_JACHIN010000002.1"/>
</dbReference>
<feature type="active site" evidence="3">
    <location>
        <position position="191"/>
    </location>
</feature>